<keyword evidence="12" id="KW-0694">RNA-binding</keyword>
<dbReference type="KEGG" id="apln:108734810"/>
<reference evidence="20" key="1">
    <citation type="submission" date="2025-08" db="UniProtKB">
        <authorList>
            <consortium name="RefSeq"/>
        </authorList>
    </citation>
    <scope>IDENTIFICATION</scope>
    <source>
        <tissue evidence="20">Entire body</tissue>
    </source>
</reference>
<dbReference type="Gene3D" id="3.40.50.12390">
    <property type="match status" value="1"/>
</dbReference>
<dbReference type="Gene3D" id="1.25.40.1050">
    <property type="match status" value="1"/>
</dbReference>
<dbReference type="Pfam" id="PF18334">
    <property type="entry name" value="XRN1_D2_D3"/>
    <property type="match status" value="1"/>
</dbReference>
<name>A0A1W4WPN4_AGRPL</name>
<organism evidence="19 20">
    <name type="scientific">Agrilus planipennis</name>
    <name type="common">Emerald ash borer</name>
    <name type="synonym">Agrilus marcopoli</name>
    <dbReference type="NCBI Taxonomy" id="224129"/>
    <lineage>
        <taxon>Eukaryota</taxon>
        <taxon>Metazoa</taxon>
        <taxon>Ecdysozoa</taxon>
        <taxon>Arthropoda</taxon>
        <taxon>Hexapoda</taxon>
        <taxon>Insecta</taxon>
        <taxon>Pterygota</taxon>
        <taxon>Neoptera</taxon>
        <taxon>Endopterygota</taxon>
        <taxon>Coleoptera</taxon>
        <taxon>Polyphaga</taxon>
        <taxon>Elateriformia</taxon>
        <taxon>Buprestoidea</taxon>
        <taxon>Buprestidae</taxon>
        <taxon>Agrilinae</taxon>
        <taxon>Agrilus</taxon>
    </lineage>
</organism>
<feature type="region of interest" description="Disordered" evidence="13">
    <location>
        <begin position="1626"/>
        <end position="1680"/>
    </location>
</feature>
<comment type="subcellular location">
    <subcellularLocation>
        <location evidence="12">Cytoplasm</location>
    </subcellularLocation>
    <subcellularLocation>
        <location evidence="1">Nucleus</location>
    </subcellularLocation>
</comment>
<feature type="compositionally biased region" description="Polar residues" evidence="13">
    <location>
        <begin position="1312"/>
        <end position="1321"/>
    </location>
</feature>
<keyword evidence="6 12" id="KW-0378">Hydrolase</keyword>
<dbReference type="GeneID" id="108734810"/>
<dbReference type="InParanoid" id="A0A1W4WPN4"/>
<dbReference type="InterPro" id="IPR041412">
    <property type="entry name" value="Xrn1_helical"/>
</dbReference>
<keyword evidence="8" id="KW-0805">Transcription regulation</keyword>
<dbReference type="PANTHER" id="PTHR12341">
    <property type="entry name" value="5'-&gt;3' EXORIBONUCLEASE"/>
    <property type="match status" value="1"/>
</dbReference>
<dbReference type="Proteomes" id="UP000192223">
    <property type="component" value="Unplaced"/>
</dbReference>
<dbReference type="GO" id="GO:0016075">
    <property type="term" value="P:rRNA catabolic process"/>
    <property type="evidence" value="ECO:0007669"/>
    <property type="project" value="TreeGrafter"/>
</dbReference>
<dbReference type="FunFam" id="3.40.50.12390:FF:000004">
    <property type="entry name" value="5'-3' exoribonuclease 1"/>
    <property type="match status" value="1"/>
</dbReference>
<feature type="domain" description="Xrn1 helical" evidence="15">
    <location>
        <begin position="273"/>
        <end position="634"/>
    </location>
</feature>
<dbReference type="CDD" id="cd18673">
    <property type="entry name" value="PIN_XRN1-2-like"/>
    <property type="match status" value="1"/>
</dbReference>
<keyword evidence="3" id="KW-0698">rRNA processing</keyword>
<keyword evidence="12" id="KW-0963">Cytoplasm</keyword>
<dbReference type="GO" id="GO:0000956">
    <property type="term" value="P:nuclear-transcribed mRNA catabolic process"/>
    <property type="evidence" value="ECO:0007669"/>
    <property type="project" value="InterPro"/>
</dbReference>
<dbReference type="FunCoup" id="A0A1W4WPN4">
    <property type="interactions" value="1314"/>
</dbReference>
<keyword evidence="2" id="KW-0806">Transcription termination</keyword>
<dbReference type="GO" id="GO:0005737">
    <property type="term" value="C:cytoplasm"/>
    <property type="evidence" value="ECO:0007669"/>
    <property type="project" value="UniProtKB-SubCell"/>
</dbReference>
<dbReference type="Pfam" id="PF18129">
    <property type="entry name" value="SH3_12"/>
    <property type="match status" value="1"/>
</dbReference>
<evidence type="ECO:0000256" key="11">
    <source>
        <dbReference type="ARBA" id="ARBA00038299"/>
    </source>
</evidence>
<evidence type="ECO:0000259" key="15">
    <source>
        <dbReference type="Pfam" id="PF17846"/>
    </source>
</evidence>
<evidence type="ECO:0000256" key="1">
    <source>
        <dbReference type="ARBA" id="ARBA00004123"/>
    </source>
</evidence>
<dbReference type="GO" id="GO:0006353">
    <property type="term" value="P:DNA-templated transcription termination"/>
    <property type="evidence" value="ECO:0007669"/>
    <property type="project" value="UniProtKB-KW"/>
</dbReference>
<dbReference type="GO" id="GO:0005634">
    <property type="term" value="C:nucleus"/>
    <property type="evidence" value="ECO:0007669"/>
    <property type="project" value="UniProtKB-SubCell"/>
</dbReference>
<evidence type="ECO:0000259" key="14">
    <source>
        <dbReference type="Pfam" id="PF03159"/>
    </source>
</evidence>
<feature type="compositionally biased region" description="Polar residues" evidence="13">
    <location>
        <begin position="1628"/>
        <end position="1647"/>
    </location>
</feature>
<gene>
    <name evidence="20" type="primary">LOC108734810</name>
</gene>
<evidence type="ECO:0000256" key="9">
    <source>
        <dbReference type="ARBA" id="ARBA00023163"/>
    </source>
</evidence>
<feature type="domain" description="5'-3' exoribonuclease 1 SH3-like" evidence="16">
    <location>
        <begin position="1125"/>
        <end position="1196"/>
    </location>
</feature>
<feature type="domain" description="5'-3' exoribonuclease 1 D1" evidence="17">
    <location>
        <begin position="683"/>
        <end position="864"/>
    </location>
</feature>
<dbReference type="GO" id="GO:0003723">
    <property type="term" value="F:RNA binding"/>
    <property type="evidence" value="ECO:0007669"/>
    <property type="project" value="UniProtKB-KW"/>
</dbReference>
<evidence type="ECO:0000256" key="12">
    <source>
        <dbReference type="PIRNR" id="PIRNR006743"/>
    </source>
</evidence>
<feature type="domain" description="Exoribonuclease Xrn1 D2/D3" evidence="18">
    <location>
        <begin position="873"/>
        <end position="1094"/>
    </location>
</feature>
<dbReference type="GO" id="GO:0006397">
    <property type="term" value="P:mRNA processing"/>
    <property type="evidence" value="ECO:0007669"/>
    <property type="project" value="UniProtKB-KW"/>
</dbReference>
<accession>A0A1W4WPN4</accession>
<evidence type="ECO:0000259" key="17">
    <source>
        <dbReference type="Pfam" id="PF18332"/>
    </source>
</evidence>
<dbReference type="PIRSF" id="PIRSF006743">
    <property type="entry name" value="Exonuclease_Xnr1"/>
    <property type="match status" value="1"/>
</dbReference>
<feature type="region of interest" description="Disordered" evidence="13">
    <location>
        <begin position="1573"/>
        <end position="1610"/>
    </location>
</feature>
<keyword evidence="4" id="KW-0507">mRNA processing</keyword>
<sequence>MGVPKFFRYISERYPCLSEVVKEYQLPEFDNLYLDMNGIIHTCSHPDDGDPHFRITEEKIFRDIFHYIEVLFRMIKPQKLFFMAVDGVAPRAKMNQQRGRRFRTAKEALELEQKALAKGEKLPTQARFDSNCITPGTEFMVKLQEQLKYFIVTKISTDPLWQKCKIVLSGHETPGEGEHKIMDYIRYMRSQPGYDPNTRHCLYGLDADLIMLGLCTHEPHFSLLREEVKFGKKSTRRKNIPEQMTFFLLHLSLMREYLELEFLPLQKDLPFPYDLERIIDDWVLMGFLVGNDFIPNLPNMHIANGALPVLYKAYMKALPKLGGYINESGTLNLERFEEFMKELAEIDIENFSDQYADLKWFEAKTGRDFNGKEKNEKVLIPFELEDKPEINNVEEKSNNVEKKSENDIEIKNESIEKDKNVTGNGEIALGNNASSENGVVENWEDRLDESDTSDSDNDLFLAEFKQHKTDYYMNKLEYEQVTQEVLKAQAEGYVRAIQWNLHYYYNGVCSWSWYYPHHYAPYVSDIQGFKDLKLKFDLGKPFKPFEQLLAVLPSASKNLLPEAYQDLMTKEDSPLKKYYPENFQTDLNGKRQEWEAVVLIPFIDEKILLEGMEQCNERLSPDEKQRNSHGPMLIYEYSVDDTGRYEAPDYFPALAVSHAKCTKVPIENIRVPMDKLIKGSYPGVKMDVFYPGFPTMKHLEYTAVLGKAKVKVFEQASRNENMIVSIVPKKDVPAIDVLAKKMLGSVVYVSWPHLVEALVVSISNEEYRYIAASEKGQYNVEENKGNSLTVWRSQVRGITQYYMSRLGINVGETQVLVHVRVMIGRKYAFTPQGRVNLEKQWAVIESAYPLQAVVQNIAVYEKKYEMYKSIGNIFSVGTKCFMLGQPYYGAVGEVLESKESLKNVRIKVDMKKTDEPDFTEAKDLAHEIATRYIPLQVAAAKLSISKSLFSRITGCIFVIPTGYRNIPMESNELPKINIGLNLKLTKKNEEIPGYTRKDANTWMYSEKAVALVENYLQRFPTLVQYLNQNQGNDVYFEEDIYPDGDGKEQIKEITAWIKKQPFYSVERQVCGSIGLYPDVIKKIEEIIDKFKKRSKIRKVVMEVKPHLLYVVGLQIGNLMPDPTTTFLLYDRVVNIRESYTVPVGLKGTIIAVRKPQDASDEDTMYDVLFDEEFSGGLELNCLTPRAYRLPRSAMINISHGERMLNQKTGVVPGQLLQNLNTDPQYHKNYYMQNGAISRPSGHFRPSSASPYQQWGFPNSPVSNYGNFRPPLLYNNNGPSLIPPQQCGHPRFHIVPYDVRNNGGPYPPKPSFVPSTQQQSSVDHPPSKSGPSFGSSISMQNCHNFMPGFAKGSSPGKHFYEQKRVKGAPLSYNTQNNITSTPSGSSTAMREPMQVTKEEHPRPSTKVDTELLKKMLRINEGANQRIPVTAFKQTPVKEIEKPSKLEQSTPLNVQDIFAHARNKAQTLSDNAFSTAKLLNYYKSLDLGCPRYQFFELPKKMFQAQITLPDGSVVSGNACQSKENACDSAAAEALKILTRDNKVEESHTLRIQKQTEVLQRKAENDKTVREKVHKEKKIERSGNVEFNKKKDSTNLETSNNTVNNSGSKGQRQVLSVNSFVPLQAIRNRTKSGSNRSVESNTTANLTVTENKNKLKEDDQETEKCVTSQSSKGAPMRRRGERKMRIAANFQATGKR</sequence>
<protein>
    <recommendedName>
        <fullName evidence="12">5'-3' exoribonuclease 1</fullName>
        <ecNumber evidence="12">3.1.13.-</ecNumber>
    </recommendedName>
</protein>
<evidence type="ECO:0000313" key="19">
    <source>
        <dbReference type="Proteomes" id="UP000192223"/>
    </source>
</evidence>
<evidence type="ECO:0000259" key="16">
    <source>
        <dbReference type="Pfam" id="PF18129"/>
    </source>
</evidence>
<feature type="domain" description="Xrn1 N-terminal" evidence="14">
    <location>
        <begin position="1"/>
        <end position="227"/>
    </location>
</feature>
<dbReference type="GO" id="GO:0006364">
    <property type="term" value="P:rRNA processing"/>
    <property type="evidence" value="ECO:0007669"/>
    <property type="project" value="UniProtKB-KW"/>
</dbReference>
<dbReference type="InterPro" id="IPR047007">
    <property type="entry name" value="XRN1_D1_sf"/>
</dbReference>
<feature type="region of interest" description="Disordered" evidence="13">
    <location>
        <begin position="1294"/>
        <end position="1335"/>
    </location>
</feature>
<dbReference type="PANTHER" id="PTHR12341:SF7">
    <property type="entry name" value="5'-3' EXORIBONUCLEASE 1"/>
    <property type="match status" value="1"/>
</dbReference>
<dbReference type="STRING" id="224129.A0A1W4WPN4"/>
<keyword evidence="10" id="KW-0539">Nucleus</keyword>
<keyword evidence="19" id="KW-1185">Reference proteome</keyword>
<evidence type="ECO:0000313" key="20">
    <source>
        <dbReference type="RefSeq" id="XP_018322000.1"/>
    </source>
</evidence>
<dbReference type="InterPro" id="IPR041385">
    <property type="entry name" value="SH3_12"/>
</dbReference>
<dbReference type="Gene3D" id="2.170.260.40">
    <property type="match status" value="1"/>
</dbReference>
<evidence type="ECO:0000256" key="4">
    <source>
        <dbReference type="ARBA" id="ARBA00022664"/>
    </source>
</evidence>
<evidence type="ECO:0000256" key="2">
    <source>
        <dbReference type="ARBA" id="ARBA00022472"/>
    </source>
</evidence>
<dbReference type="InterPro" id="IPR004859">
    <property type="entry name" value="Xrn1_N"/>
</dbReference>
<feature type="compositionally biased region" description="Low complexity" evidence="13">
    <location>
        <begin position="1326"/>
        <end position="1335"/>
    </location>
</feature>
<evidence type="ECO:0000256" key="8">
    <source>
        <dbReference type="ARBA" id="ARBA00023015"/>
    </source>
</evidence>
<dbReference type="Gene3D" id="2.30.30.750">
    <property type="match status" value="1"/>
</dbReference>
<comment type="similarity">
    <text evidence="11 12">Belongs to the 5'-3' exonuclease family.</text>
</comment>
<dbReference type="FunFam" id="3.40.50.12390:FF:000005">
    <property type="entry name" value="5'-3' exoribonuclease 2"/>
    <property type="match status" value="1"/>
</dbReference>
<dbReference type="Pfam" id="PF17846">
    <property type="entry name" value="XRN_M"/>
    <property type="match status" value="1"/>
</dbReference>
<evidence type="ECO:0000259" key="18">
    <source>
        <dbReference type="Pfam" id="PF18334"/>
    </source>
</evidence>
<dbReference type="InterPro" id="IPR041106">
    <property type="entry name" value="XRN1_D2_D3"/>
</dbReference>
<evidence type="ECO:0000256" key="5">
    <source>
        <dbReference type="ARBA" id="ARBA00022722"/>
    </source>
</evidence>
<dbReference type="GO" id="GO:0004534">
    <property type="term" value="F:5'-3' RNA exonuclease activity"/>
    <property type="evidence" value="ECO:0007669"/>
    <property type="project" value="TreeGrafter"/>
</dbReference>
<keyword evidence="5 12" id="KW-0540">Nuclease</keyword>
<evidence type="ECO:0000256" key="3">
    <source>
        <dbReference type="ARBA" id="ARBA00022552"/>
    </source>
</evidence>
<evidence type="ECO:0000256" key="13">
    <source>
        <dbReference type="SAM" id="MobiDB-lite"/>
    </source>
</evidence>
<dbReference type="Pfam" id="PF18332">
    <property type="entry name" value="XRN1_D1"/>
    <property type="match status" value="1"/>
</dbReference>
<evidence type="ECO:0000256" key="7">
    <source>
        <dbReference type="ARBA" id="ARBA00022839"/>
    </source>
</evidence>
<dbReference type="RefSeq" id="XP_018322000.1">
    <property type="nucleotide sequence ID" value="XM_018466498.2"/>
</dbReference>
<feature type="compositionally biased region" description="Polar residues" evidence="13">
    <location>
        <begin position="1592"/>
        <end position="1610"/>
    </location>
</feature>
<dbReference type="OrthoDB" id="372487at2759"/>
<evidence type="ECO:0000256" key="10">
    <source>
        <dbReference type="ARBA" id="ARBA00023242"/>
    </source>
</evidence>
<proteinExistence type="inferred from homology"/>
<keyword evidence="9" id="KW-0804">Transcription</keyword>
<dbReference type="InterPro" id="IPR016494">
    <property type="entry name" value="5_3_exoribonuclease_1"/>
</dbReference>
<dbReference type="InterPro" id="IPR040992">
    <property type="entry name" value="XRN1_D1"/>
</dbReference>
<dbReference type="CTD" id="32935"/>
<evidence type="ECO:0000256" key="6">
    <source>
        <dbReference type="ARBA" id="ARBA00022801"/>
    </source>
</evidence>
<dbReference type="InterPro" id="IPR027073">
    <property type="entry name" value="5_3_exoribonuclease"/>
</dbReference>
<dbReference type="Pfam" id="PF03159">
    <property type="entry name" value="XRN_N"/>
    <property type="match status" value="1"/>
</dbReference>
<dbReference type="FunFam" id="1.25.40.1050:FF:000001">
    <property type="entry name" value="5'-3' exoribonuclease 1"/>
    <property type="match status" value="1"/>
</dbReference>
<feature type="compositionally biased region" description="Basic and acidic residues" evidence="13">
    <location>
        <begin position="1573"/>
        <end position="1591"/>
    </location>
</feature>
<dbReference type="InterPro" id="IPR047008">
    <property type="entry name" value="XRN1_SH3_sf"/>
</dbReference>
<dbReference type="EC" id="3.1.13.-" evidence="12"/>
<keyword evidence="7 12" id="KW-0269">Exonuclease</keyword>